<organism evidence="1 2">
    <name type="scientific">Streptomyces hydrogenans</name>
    <dbReference type="NCBI Taxonomy" id="1873719"/>
    <lineage>
        <taxon>Bacteria</taxon>
        <taxon>Bacillati</taxon>
        <taxon>Actinomycetota</taxon>
        <taxon>Actinomycetes</taxon>
        <taxon>Kitasatosporales</taxon>
        <taxon>Streptomycetaceae</taxon>
        <taxon>Streptomyces</taxon>
    </lineage>
</organism>
<keyword evidence="2" id="KW-1185">Reference proteome</keyword>
<dbReference type="EMBL" id="BNDW01000102">
    <property type="protein sequence ID" value="GHI26573.1"/>
    <property type="molecule type" value="Genomic_DNA"/>
</dbReference>
<sequence length="44" mass="4385">MAETGAVVLAMGLLLSGEAGGRTWGGGGGVARGRRGVRAVAFRR</sequence>
<name>A0ABQ3PNI6_9ACTN</name>
<reference evidence="1" key="1">
    <citation type="submission" date="2024-05" db="EMBL/GenBank/DDBJ databases">
        <title>Whole genome shotgun sequence of Streptomyces hydrogenans NBRC 13475.</title>
        <authorList>
            <person name="Komaki H."/>
            <person name="Tamura T."/>
        </authorList>
    </citation>
    <scope>NUCLEOTIDE SEQUENCE</scope>
    <source>
        <strain evidence="1">NBRC 13475</strain>
    </source>
</reference>
<proteinExistence type="predicted"/>
<protein>
    <submittedName>
        <fullName evidence="1">Uncharacterized protein</fullName>
    </submittedName>
</protein>
<comment type="caution">
    <text evidence="1">The sequence shown here is derived from an EMBL/GenBank/DDBJ whole genome shotgun (WGS) entry which is preliminary data.</text>
</comment>
<dbReference type="Proteomes" id="UP001052739">
    <property type="component" value="Unassembled WGS sequence"/>
</dbReference>
<accession>A0ABQ3PNI6</accession>
<gene>
    <name evidence="1" type="ORF">Shyd_79440</name>
</gene>
<evidence type="ECO:0000313" key="1">
    <source>
        <dbReference type="EMBL" id="GHI26573.1"/>
    </source>
</evidence>
<evidence type="ECO:0000313" key="2">
    <source>
        <dbReference type="Proteomes" id="UP001052739"/>
    </source>
</evidence>